<evidence type="ECO:0000256" key="3">
    <source>
        <dbReference type="PROSITE-ProRule" id="PRU00221"/>
    </source>
</evidence>
<dbReference type="AlphaFoldDB" id="A0A0R3TEF1"/>
<dbReference type="Proteomes" id="UP000278807">
    <property type="component" value="Unassembled WGS sequence"/>
</dbReference>
<dbReference type="STRING" id="102285.A0A0R3TEF1"/>
<reference evidence="6" key="1">
    <citation type="submission" date="2017-02" db="UniProtKB">
        <authorList>
            <consortium name="WormBaseParasite"/>
        </authorList>
    </citation>
    <scope>IDENTIFICATION</scope>
</reference>
<dbReference type="InterPro" id="IPR036322">
    <property type="entry name" value="WD40_repeat_dom_sf"/>
</dbReference>
<proteinExistence type="predicted"/>
<dbReference type="PROSITE" id="PS00678">
    <property type="entry name" value="WD_REPEATS_1"/>
    <property type="match status" value="1"/>
</dbReference>
<dbReference type="GO" id="GO:1990234">
    <property type="term" value="C:transferase complex"/>
    <property type="evidence" value="ECO:0007669"/>
    <property type="project" value="UniProtKB-ARBA"/>
</dbReference>
<keyword evidence="2" id="KW-0677">Repeat</keyword>
<name>A0A0R3TEF1_RODNA</name>
<dbReference type="Gene3D" id="2.130.10.10">
    <property type="entry name" value="YVTN repeat-like/Quinoprotein amine dehydrogenase"/>
    <property type="match status" value="1"/>
</dbReference>
<keyword evidence="5" id="KW-1185">Reference proteome</keyword>
<reference evidence="4 5" key="2">
    <citation type="submission" date="2018-11" db="EMBL/GenBank/DDBJ databases">
        <authorList>
            <consortium name="Pathogen Informatics"/>
        </authorList>
    </citation>
    <scope>NUCLEOTIDE SEQUENCE [LARGE SCALE GENOMIC DNA]</scope>
</reference>
<evidence type="ECO:0000313" key="6">
    <source>
        <dbReference type="WBParaSite" id="HNAJ_0000544001-mRNA-1"/>
    </source>
</evidence>
<feature type="repeat" description="WD" evidence="3">
    <location>
        <begin position="159"/>
        <end position="209"/>
    </location>
</feature>
<dbReference type="InterPro" id="IPR019775">
    <property type="entry name" value="WD40_repeat_CS"/>
</dbReference>
<dbReference type="PANTHER" id="PTHR22847">
    <property type="entry name" value="WD40 REPEAT PROTEIN"/>
    <property type="match status" value="1"/>
</dbReference>
<dbReference type="WBParaSite" id="HNAJ_0000544001-mRNA-1">
    <property type="protein sequence ID" value="HNAJ_0000544001-mRNA-1"/>
    <property type="gene ID" value="HNAJ_0000544001"/>
</dbReference>
<evidence type="ECO:0000256" key="1">
    <source>
        <dbReference type="ARBA" id="ARBA00022574"/>
    </source>
</evidence>
<evidence type="ECO:0000313" key="4">
    <source>
        <dbReference type="EMBL" id="VDO01299.1"/>
    </source>
</evidence>
<dbReference type="OrthoDB" id="273067at2759"/>
<dbReference type="InterPro" id="IPR001680">
    <property type="entry name" value="WD40_rpt"/>
</dbReference>
<dbReference type="PROSITE" id="PS50082">
    <property type="entry name" value="WD_REPEATS_2"/>
    <property type="match status" value="1"/>
</dbReference>
<gene>
    <name evidence="4" type="ORF">HNAJ_LOCUS5439</name>
</gene>
<accession>A0A0R3TEF1</accession>
<evidence type="ECO:0000313" key="5">
    <source>
        <dbReference type="Proteomes" id="UP000278807"/>
    </source>
</evidence>
<dbReference type="EMBL" id="UZAE01004652">
    <property type="protein sequence ID" value="VDO01299.1"/>
    <property type="molecule type" value="Genomic_DNA"/>
</dbReference>
<dbReference type="SMART" id="SM00320">
    <property type="entry name" value="WD40"/>
    <property type="match status" value="2"/>
</dbReference>
<keyword evidence="1 3" id="KW-0853">WD repeat</keyword>
<dbReference type="SUPFAM" id="SSF50978">
    <property type="entry name" value="WD40 repeat-like"/>
    <property type="match status" value="1"/>
</dbReference>
<dbReference type="InterPro" id="IPR015943">
    <property type="entry name" value="WD40/YVTN_repeat-like_dom_sf"/>
</dbReference>
<dbReference type="Pfam" id="PF00400">
    <property type="entry name" value="WD40"/>
    <property type="match status" value="1"/>
</dbReference>
<dbReference type="PANTHER" id="PTHR22847:SF637">
    <property type="entry name" value="WD REPEAT DOMAIN 5B"/>
    <property type="match status" value="1"/>
</dbReference>
<protein>
    <submittedName>
        <fullName evidence="6">WD_REPEATS_REGION domain-containing protein</fullName>
    </submittedName>
</protein>
<organism evidence="6">
    <name type="scientific">Rodentolepis nana</name>
    <name type="common">Dwarf tapeworm</name>
    <name type="synonym">Hymenolepis nana</name>
    <dbReference type="NCBI Taxonomy" id="102285"/>
    <lineage>
        <taxon>Eukaryota</taxon>
        <taxon>Metazoa</taxon>
        <taxon>Spiralia</taxon>
        <taxon>Lophotrochozoa</taxon>
        <taxon>Platyhelminthes</taxon>
        <taxon>Cestoda</taxon>
        <taxon>Eucestoda</taxon>
        <taxon>Cyclophyllidea</taxon>
        <taxon>Hymenolepididae</taxon>
        <taxon>Rodentolepis</taxon>
    </lineage>
</organism>
<evidence type="ECO:0000256" key="2">
    <source>
        <dbReference type="ARBA" id="ARBA00022737"/>
    </source>
</evidence>
<sequence length="424" mass="48547">MNDSAWKGPSKDMGASESSSLESDLLIRHHTPYERVGCYPRWKDYCRRRIEIDRSWAFSSDFDVRKLKLKEIFNYNQEVTCIKTCGEWILCGLKWDTIMVYDCKYLGSLIGVIVGPPGIARKFLVAHVLGRIFLATMTNSNEIHIYDLTSNKFVLHKKLSGHTNLITDIAISTSMRDPLNPDSRGELLSSAEDRTIRLWNIKSGCCLHVFRGLEGPATSIALCGNHLVSMGGDNYLRAWDVNTHKPVLKELITIENATIRQFDGSKVLLSRDDDFFVFDIFENTYDSFFTGSVPFCLLPHRQQLKTCSDIIYMKGENIITYSVTKNEIISSIPAGEHCKPGELRGIYANERFIVTFDKYLLQLWDRKERCWVRTLLDIEHIPAVKEFCRENEGGAFVTTESLRHLAIPVRYLDNEIALFVLSFN</sequence>